<sequence>MSDSTPQVPVETKADVQVPPEAKVANFKGLLGLPRRYIYTTALTARAIIPNGIYTIRSFLKPNLCLQLNTSDKNSITASPRVTVYQNLYQAVDRYHAE</sequence>
<proteinExistence type="predicted"/>
<keyword evidence="2" id="KW-1185">Reference proteome</keyword>
<evidence type="ECO:0000313" key="1">
    <source>
        <dbReference type="EMBL" id="KDQ56596.1"/>
    </source>
</evidence>
<reference evidence="2" key="1">
    <citation type="journal article" date="2014" name="Proc. Natl. Acad. Sci. U.S.A.">
        <title>Extensive sampling of basidiomycete genomes demonstrates inadequacy of the white-rot/brown-rot paradigm for wood decay fungi.</title>
        <authorList>
            <person name="Riley R."/>
            <person name="Salamov A.A."/>
            <person name="Brown D.W."/>
            <person name="Nagy L.G."/>
            <person name="Floudas D."/>
            <person name="Held B.W."/>
            <person name="Levasseur A."/>
            <person name="Lombard V."/>
            <person name="Morin E."/>
            <person name="Otillar R."/>
            <person name="Lindquist E.A."/>
            <person name="Sun H."/>
            <person name="LaButti K.M."/>
            <person name="Schmutz J."/>
            <person name="Jabbour D."/>
            <person name="Luo H."/>
            <person name="Baker S.E."/>
            <person name="Pisabarro A.G."/>
            <person name="Walton J.D."/>
            <person name="Blanchette R.A."/>
            <person name="Henrissat B."/>
            <person name="Martin F."/>
            <person name="Cullen D."/>
            <person name="Hibbett D.S."/>
            <person name="Grigoriev I.V."/>
        </authorList>
    </citation>
    <scope>NUCLEOTIDE SEQUENCE [LARGE SCALE GENOMIC DNA]</scope>
    <source>
        <strain evidence="2">MUCL 33604</strain>
    </source>
</reference>
<name>A0A067Q1W0_9AGAM</name>
<accession>A0A067Q1W0</accession>
<evidence type="ECO:0000313" key="2">
    <source>
        <dbReference type="Proteomes" id="UP000027265"/>
    </source>
</evidence>
<organism evidence="1 2">
    <name type="scientific">Jaapia argillacea MUCL 33604</name>
    <dbReference type="NCBI Taxonomy" id="933084"/>
    <lineage>
        <taxon>Eukaryota</taxon>
        <taxon>Fungi</taxon>
        <taxon>Dikarya</taxon>
        <taxon>Basidiomycota</taxon>
        <taxon>Agaricomycotina</taxon>
        <taxon>Agaricomycetes</taxon>
        <taxon>Agaricomycetidae</taxon>
        <taxon>Jaapiales</taxon>
        <taxon>Jaapiaceae</taxon>
        <taxon>Jaapia</taxon>
    </lineage>
</organism>
<protein>
    <submittedName>
        <fullName evidence="1">Uncharacterized protein</fullName>
    </submittedName>
</protein>
<dbReference type="HOGENOM" id="CLU_2333880_0_0_1"/>
<gene>
    <name evidence="1" type="ORF">JAAARDRAFT_36080</name>
</gene>
<dbReference type="AlphaFoldDB" id="A0A067Q1W0"/>
<dbReference type="Proteomes" id="UP000027265">
    <property type="component" value="Unassembled WGS sequence"/>
</dbReference>
<dbReference type="EMBL" id="KL197721">
    <property type="protein sequence ID" value="KDQ56596.1"/>
    <property type="molecule type" value="Genomic_DNA"/>
</dbReference>
<dbReference type="InParanoid" id="A0A067Q1W0"/>